<keyword evidence="3" id="KW-1185">Reference proteome</keyword>
<feature type="transmembrane region" description="Helical" evidence="1">
    <location>
        <begin position="46"/>
        <end position="66"/>
    </location>
</feature>
<name>A0A368GHW7_ANCCA</name>
<dbReference type="AlphaFoldDB" id="A0A368GHW7"/>
<keyword evidence="1" id="KW-0812">Transmembrane</keyword>
<keyword evidence="1" id="KW-1133">Transmembrane helix</keyword>
<evidence type="ECO:0000313" key="3">
    <source>
        <dbReference type="Proteomes" id="UP000252519"/>
    </source>
</evidence>
<evidence type="ECO:0000256" key="1">
    <source>
        <dbReference type="SAM" id="Phobius"/>
    </source>
</evidence>
<comment type="caution">
    <text evidence="2">The sequence shown here is derived from an EMBL/GenBank/DDBJ whole genome shotgun (WGS) entry which is preliminary data.</text>
</comment>
<proteinExistence type="predicted"/>
<reference evidence="2 3" key="1">
    <citation type="submission" date="2014-10" db="EMBL/GenBank/DDBJ databases">
        <title>Draft genome of the hookworm Ancylostoma caninum.</title>
        <authorList>
            <person name="Mitreva M."/>
        </authorList>
    </citation>
    <scope>NUCLEOTIDE SEQUENCE [LARGE SCALE GENOMIC DNA]</scope>
    <source>
        <strain evidence="2 3">Baltimore</strain>
    </source>
</reference>
<evidence type="ECO:0000313" key="2">
    <source>
        <dbReference type="EMBL" id="RCN43964.1"/>
    </source>
</evidence>
<gene>
    <name evidence="2" type="ORF">ANCCAN_10079</name>
</gene>
<dbReference type="EMBL" id="JOJR01000142">
    <property type="protein sequence ID" value="RCN43964.1"/>
    <property type="molecule type" value="Genomic_DNA"/>
</dbReference>
<accession>A0A368GHW7</accession>
<sequence length="104" mass="11662">MIVSLTTDERCAADVSNFFRWPALILHYTNGSQKIRIPLATQLQMLRLLLLLILPVFGSAGIYYGYDYIPPAYPPPYYSISSYPPHISGPSNSSNVDGRVRVEL</sequence>
<dbReference type="Proteomes" id="UP000252519">
    <property type="component" value="Unassembled WGS sequence"/>
</dbReference>
<keyword evidence="1" id="KW-0472">Membrane</keyword>
<protein>
    <submittedName>
        <fullName evidence="2">Uncharacterized protein</fullName>
    </submittedName>
</protein>
<organism evidence="2 3">
    <name type="scientific">Ancylostoma caninum</name>
    <name type="common">Dog hookworm</name>
    <dbReference type="NCBI Taxonomy" id="29170"/>
    <lineage>
        <taxon>Eukaryota</taxon>
        <taxon>Metazoa</taxon>
        <taxon>Ecdysozoa</taxon>
        <taxon>Nematoda</taxon>
        <taxon>Chromadorea</taxon>
        <taxon>Rhabditida</taxon>
        <taxon>Rhabditina</taxon>
        <taxon>Rhabditomorpha</taxon>
        <taxon>Strongyloidea</taxon>
        <taxon>Ancylostomatidae</taxon>
        <taxon>Ancylostomatinae</taxon>
        <taxon>Ancylostoma</taxon>
    </lineage>
</organism>